<organism evidence="5 6">
    <name type="scientific">Brevundimonas staleyi</name>
    <dbReference type="NCBI Taxonomy" id="74326"/>
    <lineage>
        <taxon>Bacteria</taxon>
        <taxon>Pseudomonadati</taxon>
        <taxon>Pseudomonadota</taxon>
        <taxon>Alphaproteobacteria</taxon>
        <taxon>Caulobacterales</taxon>
        <taxon>Caulobacteraceae</taxon>
        <taxon>Brevundimonas</taxon>
    </lineage>
</organism>
<name>A0ABW0FPD2_9CAUL</name>
<sequence>MTGSLDGRVVIVTGAGQGLGQAYALDLAARKARVVVNTRPRSDGRPASGEALVEQILASGGQAVACTVALEDEDAGDQLLDSALQAFGAVDALVNNAGPPEAKPLHELAMADVHKCFSVNYFGTLAATLPTYRHMREQGFGRIVMTTSAAGVYSVRTMAAYSSAKAAIIGLTRVIALEGGPQNVHCNAVAPYALTDLSSGYVEDDGAGTMPPGLIAPVVSWLAAPDCPLNGETIVTGAGKICRAVRVQGPGVQFDPPETISPEGISAHLDDTLSLADWTMPAHGIAAYHAFRQTSAPVIVRSSDLP</sequence>
<dbReference type="SMART" id="SM00822">
    <property type="entry name" value="PKS_KR"/>
    <property type="match status" value="1"/>
</dbReference>
<gene>
    <name evidence="5" type="ORF">ACFPIE_04795</name>
</gene>
<evidence type="ECO:0000313" key="6">
    <source>
        <dbReference type="Proteomes" id="UP001596152"/>
    </source>
</evidence>
<dbReference type="RefSeq" id="WP_374038966.1">
    <property type="nucleotide sequence ID" value="NZ_CP169082.1"/>
</dbReference>
<keyword evidence="6" id="KW-1185">Reference proteome</keyword>
<dbReference type="PROSITE" id="PS00061">
    <property type="entry name" value="ADH_SHORT"/>
    <property type="match status" value="1"/>
</dbReference>
<dbReference type="InterPro" id="IPR051687">
    <property type="entry name" value="Peroxisomal_Beta-Oxidation"/>
</dbReference>
<evidence type="ECO:0000313" key="5">
    <source>
        <dbReference type="EMBL" id="MFC5343221.1"/>
    </source>
</evidence>
<comment type="similarity">
    <text evidence="1 3">Belongs to the short-chain dehydrogenases/reductases (SDR) family.</text>
</comment>
<dbReference type="InterPro" id="IPR036291">
    <property type="entry name" value="NAD(P)-bd_dom_sf"/>
</dbReference>
<dbReference type="PANTHER" id="PTHR45024">
    <property type="entry name" value="DEHYDROGENASES, SHORT CHAIN"/>
    <property type="match status" value="1"/>
</dbReference>
<dbReference type="InterPro" id="IPR020904">
    <property type="entry name" value="Sc_DH/Rdtase_CS"/>
</dbReference>
<dbReference type="Pfam" id="PF00106">
    <property type="entry name" value="adh_short"/>
    <property type="match status" value="1"/>
</dbReference>
<dbReference type="PANTHER" id="PTHR45024:SF2">
    <property type="entry name" value="SCP2 DOMAIN-CONTAINING PROTEIN"/>
    <property type="match status" value="1"/>
</dbReference>
<evidence type="ECO:0000256" key="3">
    <source>
        <dbReference type="RuleBase" id="RU000363"/>
    </source>
</evidence>
<evidence type="ECO:0000256" key="2">
    <source>
        <dbReference type="ARBA" id="ARBA00023002"/>
    </source>
</evidence>
<reference evidence="6" key="1">
    <citation type="journal article" date="2019" name="Int. J. Syst. Evol. Microbiol.">
        <title>The Global Catalogue of Microorganisms (GCM) 10K type strain sequencing project: providing services to taxonomists for standard genome sequencing and annotation.</title>
        <authorList>
            <consortium name="The Broad Institute Genomics Platform"/>
            <consortium name="The Broad Institute Genome Sequencing Center for Infectious Disease"/>
            <person name="Wu L."/>
            <person name="Ma J."/>
        </authorList>
    </citation>
    <scope>NUCLEOTIDE SEQUENCE [LARGE SCALE GENOMIC DNA]</scope>
    <source>
        <strain evidence="6">JCM 12125</strain>
    </source>
</reference>
<dbReference type="SUPFAM" id="SSF51735">
    <property type="entry name" value="NAD(P)-binding Rossmann-fold domains"/>
    <property type="match status" value="1"/>
</dbReference>
<evidence type="ECO:0000259" key="4">
    <source>
        <dbReference type="SMART" id="SM00822"/>
    </source>
</evidence>
<dbReference type="PRINTS" id="PR00081">
    <property type="entry name" value="GDHRDH"/>
</dbReference>
<dbReference type="EMBL" id="JBHSLF010000011">
    <property type="protein sequence ID" value="MFC5343221.1"/>
    <property type="molecule type" value="Genomic_DNA"/>
</dbReference>
<protein>
    <submittedName>
        <fullName evidence="5">SDR family NAD(P)-dependent oxidoreductase</fullName>
    </submittedName>
</protein>
<dbReference type="PRINTS" id="PR00080">
    <property type="entry name" value="SDRFAMILY"/>
</dbReference>
<accession>A0ABW0FPD2</accession>
<dbReference type="InterPro" id="IPR057326">
    <property type="entry name" value="KR_dom"/>
</dbReference>
<feature type="domain" description="Ketoreductase" evidence="4">
    <location>
        <begin position="8"/>
        <end position="194"/>
    </location>
</feature>
<evidence type="ECO:0000256" key="1">
    <source>
        <dbReference type="ARBA" id="ARBA00006484"/>
    </source>
</evidence>
<comment type="caution">
    <text evidence="5">The sequence shown here is derived from an EMBL/GenBank/DDBJ whole genome shotgun (WGS) entry which is preliminary data.</text>
</comment>
<proteinExistence type="inferred from homology"/>
<dbReference type="Gene3D" id="3.40.50.720">
    <property type="entry name" value="NAD(P)-binding Rossmann-like Domain"/>
    <property type="match status" value="1"/>
</dbReference>
<dbReference type="InterPro" id="IPR002347">
    <property type="entry name" value="SDR_fam"/>
</dbReference>
<keyword evidence="2" id="KW-0560">Oxidoreductase</keyword>
<dbReference type="Proteomes" id="UP001596152">
    <property type="component" value="Unassembled WGS sequence"/>
</dbReference>